<proteinExistence type="predicted"/>
<evidence type="ECO:0000313" key="2">
    <source>
        <dbReference type="Proteomes" id="UP000198546"/>
    </source>
</evidence>
<dbReference type="Gene3D" id="3.40.50.1820">
    <property type="entry name" value="alpha/beta hydrolase"/>
    <property type="match status" value="1"/>
</dbReference>
<gene>
    <name evidence="1" type="ORF">SAMN04489747_1347</name>
</gene>
<evidence type="ECO:0000313" key="1">
    <source>
        <dbReference type="EMBL" id="SDD60835.1"/>
    </source>
</evidence>
<name>A0A1G6W724_9ACTN</name>
<dbReference type="RefSeq" id="WP_157677012.1">
    <property type="nucleotide sequence ID" value="NZ_LT629688.1"/>
</dbReference>
<dbReference type="InterPro" id="IPR029058">
    <property type="entry name" value="AB_hydrolase_fold"/>
</dbReference>
<accession>A0A1G6W724</accession>
<reference evidence="1 2" key="1">
    <citation type="submission" date="2016-10" db="EMBL/GenBank/DDBJ databases">
        <authorList>
            <person name="de Groot N.N."/>
        </authorList>
    </citation>
    <scope>NUCLEOTIDE SEQUENCE [LARGE SCALE GENOMIC DNA]</scope>
    <source>
        <strain evidence="1 2">MON 2.2</strain>
    </source>
</reference>
<dbReference type="Proteomes" id="UP000198546">
    <property type="component" value="Chromosome i"/>
</dbReference>
<dbReference type="AlphaFoldDB" id="A0A1G6W724"/>
<dbReference type="STRING" id="675864.SAMN04489747_1347"/>
<organism evidence="1 2">
    <name type="scientific">Auraticoccus monumenti</name>
    <dbReference type="NCBI Taxonomy" id="675864"/>
    <lineage>
        <taxon>Bacteria</taxon>
        <taxon>Bacillati</taxon>
        <taxon>Actinomycetota</taxon>
        <taxon>Actinomycetes</taxon>
        <taxon>Propionibacteriales</taxon>
        <taxon>Propionibacteriaceae</taxon>
        <taxon>Auraticoccus</taxon>
    </lineage>
</organism>
<protein>
    <submittedName>
        <fullName evidence="1">Pimeloyl-ACP methyl ester carboxylesterase</fullName>
    </submittedName>
</protein>
<dbReference type="OrthoDB" id="2987348at2"/>
<sequence length="282" mass="29855">MSGVVREHGTVVSEGRRLAVCEVGDPNGLVACYLHGTGGSRLEAAVYAEAAGRHGVRLVSWDRPGAGRTPDDPDRRLLDVVTDARSVAAAVGAERPPVVGLSGGGSHVLALATAADVTRAAVAINPGPPAEDDVLALVPPVTARLIALARDRPRWFRQVARLTQSRGRLGQALQRRQLDPLDLEVVRDPVVAPRLEVSAEEGRLQPGAWTRDAMVIWGRPWGFDPAAPAVPLHVFAGRNDPFAGFSRHLADSGAELHPFEGGHVSGFLPAVLDEVMALVARL</sequence>
<dbReference type="EMBL" id="LT629688">
    <property type="protein sequence ID" value="SDD60835.1"/>
    <property type="molecule type" value="Genomic_DNA"/>
</dbReference>
<dbReference type="SUPFAM" id="SSF53474">
    <property type="entry name" value="alpha/beta-Hydrolases"/>
    <property type="match status" value="1"/>
</dbReference>
<keyword evidence="2" id="KW-1185">Reference proteome</keyword>